<protein>
    <submittedName>
        <fullName evidence="4">HAD family hydrolase</fullName>
    </submittedName>
</protein>
<evidence type="ECO:0000256" key="2">
    <source>
        <dbReference type="ARBA" id="ARBA00022801"/>
    </source>
</evidence>
<dbReference type="Gene3D" id="3.40.50.1000">
    <property type="entry name" value="HAD superfamily/HAD-like"/>
    <property type="match status" value="1"/>
</dbReference>
<keyword evidence="3" id="KW-0460">Magnesium</keyword>
<gene>
    <name evidence="4" type="ORF">O6P37_25700</name>
</gene>
<sequence>MSRLGTVGAARRGHAVITHVFFDFFGTLVDYDPSVHPANRNAPWEFARRADVPISEDESDKKWQKVWDDLDADAHRTGREFSMHDVAHHFWRSIGSPAVGSDSTDALIAEYFEAWTADVFVAAGALECVADLASDHTLAIVSNTHDSRLVPRLARQFGLHDHFDRIVTSVDVGWRKPHPKIYEAALRDCQASAGNAVFVGDNWTADVEGPRQAGMSAIYVGPPAEERPTVTLKELPELVRSLA</sequence>
<evidence type="ECO:0000256" key="3">
    <source>
        <dbReference type="ARBA" id="ARBA00022842"/>
    </source>
</evidence>
<dbReference type="InterPro" id="IPR036412">
    <property type="entry name" value="HAD-like_sf"/>
</dbReference>
<dbReference type="Pfam" id="PF00702">
    <property type="entry name" value="Hydrolase"/>
    <property type="match status" value="1"/>
</dbReference>
<dbReference type="SFLD" id="SFLDG01129">
    <property type="entry name" value="C1.5:_HAD__Beta-PGM__Phosphata"/>
    <property type="match status" value="1"/>
</dbReference>
<keyword evidence="2 4" id="KW-0378">Hydrolase</keyword>
<comment type="caution">
    <text evidence="4">The sequence shown here is derived from an EMBL/GenBank/DDBJ whole genome shotgun (WGS) entry which is preliminary data.</text>
</comment>
<dbReference type="EMBL" id="JAPZPY010000016">
    <property type="protein sequence ID" value="MCZ8382270.1"/>
    <property type="molecule type" value="Genomic_DNA"/>
</dbReference>
<dbReference type="SFLD" id="SFLDS00003">
    <property type="entry name" value="Haloacid_Dehalogenase"/>
    <property type="match status" value="1"/>
</dbReference>
<reference evidence="4" key="1">
    <citation type="submission" date="2022-12" db="EMBL/GenBank/DDBJ databases">
        <authorList>
            <person name="Deng Y."/>
            <person name="Zhang Y.-Q."/>
        </authorList>
    </citation>
    <scope>NUCLEOTIDE SEQUENCE</scope>
    <source>
        <strain evidence="4">CPCC 205372</strain>
    </source>
</reference>
<dbReference type="PRINTS" id="PR00413">
    <property type="entry name" value="HADHALOGNASE"/>
</dbReference>
<dbReference type="NCBIfam" id="TIGR01509">
    <property type="entry name" value="HAD-SF-IA-v3"/>
    <property type="match status" value="1"/>
</dbReference>
<comment type="cofactor">
    <cofactor evidence="1">
        <name>Mg(2+)</name>
        <dbReference type="ChEBI" id="CHEBI:18420"/>
    </cofactor>
</comment>
<dbReference type="InterPro" id="IPR006439">
    <property type="entry name" value="HAD-SF_hydro_IA"/>
</dbReference>
<dbReference type="Gene3D" id="1.20.120.1600">
    <property type="match status" value="1"/>
</dbReference>
<evidence type="ECO:0000256" key="1">
    <source>
        <dbReference type="ARBA" id="ARBA00001946"/>
    </source>
</evidence>
<dbReference type="PANTHER" id="PTHR46470">
    <property type="entry name" value="N-ACYLNEURAMINATE-9-PHOSPHATASE"/>
    <property type="match status" value="1"/>
</dbReference>
<evidence type="ECO:0000313" key="4">
    <source>
        <dbReference type="EMBL" id="MCZ8382270.1"/>
    </source>
</evidence>
<dbReference type="NCBIfam" id="TIGR01549">
    <property type="entry name" value="HAD-SF-IA-v1"/>
    <property type="match status" value="1"/>
</dbReference>
<proteinExistence type="predicted"/>
<organism evidence="4 5">
    <name type="scientific">Mycobacterium hippophais</name>
    <dbReference type="NCBI Taxonomy" id="3016340"/>
    <lineage>
        <taxon>Bacteria</taxon>
        <taxon>Bacillati</taxon>
        <taxon>Actinomycetota</taxon>
        <taxon>Actinomycetes</taxon>
        <taxon>Mycobacteriales</taxon>
        <taxon>Mycobacteriaceae</taxon>
        <taxon>Mycobacterium</taxon>
    </lineage>
</organism>
<dbReference type="Proteomes" id="UP001142153">
    <property type="component" value="Unassembled WGS sequence"/>
</dbReference>
<keyword evidence="5" id="KW-1185">Reference proteome</keyword>
<dbReference type="InterPro" id="IPR023214">
    <property type="entry name" value="HAD_sf"/>
</dbReference>
<evidence type="ECO:0000313" key="5">
    <source>
        <dbReference type="Proteomes" id="UP001142153"/>
    </source>
</evidence>
<name>A0ABT4Q0A5_9MYCO</name>
<dbReference type="GO" id="GO:0016787">
    <property type="term" value="F:hydrolase activity"/>
    <property type="evidence" value="ECO:0007669"/>
    <property type="project" value="UniProtKB-KW"/>
</dbReference>
<dbReference type="SUPFAM" id="SSF56784">
    <property type="entry name" value="HAD-like"/>
    <property type="match status" value="1"/>
</dbReference>
<dbReference type="InterPro" id="IPR051400">
    <property type="entry name" value="HAD-like_hydrolase"/>
</dbReference>
<accession>A0ABT4Q0A5</accession>